<evidence type="ECO:0000313" key="11">
    <source>
        <dbReference type="EMBL" id="KAG8179469.1"/>
    </source>
</evidence>
<dbReference type="InterPro" id="IPR000718">
    <property type="entry name" value="Peptidase_M13"/>
</dbReference>
<dbReference type="EMBL" id="JAFNEN010000625">
    <property type="protein sequence ID" value="KAG8179469.1"/>
    <property type="molecule type" value="Genomic_DNA"/>
</dbReference>
<dbReference type="PANTHER" id="PTHR11733:SF167">
    <property type="entry name" value="FI17812P1-RELATED"/>
    <property type="match status" value="1"/>
</dbReference>
<evidence type="ECO:0000256" key="6">
    <source>
        <dbReference type="ARBA" id="ARBA00022833"/>
    </source>
</evidence>
<evidence type="ECO:0000256" key="2">
    <source>
        <dbReference type="ARBA" id="ARBA00007357"/>
    </source>
</evidence>
<dbReference type="GO" id="GO:0004222">
    <property type="term" value="F:metalloendopeptidase activity"/>
    <property type="evidence" value="ECO:0007669"/>
    <property type="project" value="InterPro"/>
</dbReference>
<evidence type="ECO:0000313" key="12">
    <source>
        <dbReference type="Proteomes" id="UP000827092"/>
    </source>
</evidence>
<proteinExistence type="inferred from homology"/>
<evidence type="ECO:0000256" key="5">
    <source>
        <dbReference type="ARBA" id="ARBA00022801"/>
    </source>
</evidence>
<gene>
    <name evidence="11" type="ORF">JTE90_021033</name>
</gene>
<accession>A0AAV6U747</accession>
<keyword evidence="6" id="KW-0862">Zinc</keyword>
<dbReference type="PROSITE" id="PS51885">
    <property type="entry name" value="NEPRILYSIN"/>
    <property type="match status" value="1"/>
</dbReference>
<evidence type="ECO:0000256" key="7">
    <source>
        <dbReference type="ARBA" id="ARBA00023049"/>
    </source>
</evidence>
<comment type="caution">
    <text evidence="11">The sequence shown here is derived from an EMBL/GenBank/DDBJ whole genome shotgun (WGS) entry which is preliminary data.</text>
</comment>
<keyword evidence="4" id="KW-0479">Metal-binding</keyword>
<dbReference type="GO" id="GO:0046872">
    <property type="term" value="F:metal ion binding"/>
    <property type="evidence" value="ECO:0007669"/>
    <property type="project" value="UniProtKB-KW"/>
</dbReference>
<evidence type="ECO:0000256" key="3">
    <source>
        <dbReference type="ARBA" id="ARBA00022670"/>
    </source>
</evidence>
<evidence type="ECO:0000259" key="10">
    <source>
        <dbReference type="Pfam" id="PF05649"/>
    </source>
</evidence>
<keyword evidence="3" id="KW-0645">Protease</keyword>
<evidence type="ECO:0008006" key="13">
    <source>
        <dbReference type="Google" id="ProtNLM"/>
    </source>
</evidence>
<dbReference type="Pfam" id="PF05649">
    <property type="entry name" value="Peptidase_M13_N"/>
    <property type="match status" value="1"/>
</dbReference>
<protein>
    <recommendedName>
        <fullName evidence="13">Endothelin-converting enzyme 1</fullName>
    </recommendedName>
</protein>
<dbReference type="InterPro" id="IPR008753">
    <property type="entry name" value="Peptidase_M13_N"/>
</dbReference>
<feature type="domain" description="Peptidase M13 N-terminal" evidence="10">
    <location>
        <begin position="84"/>
        <end position="471"/>
    </location>
</feature>
<keyword evidence="7" id="KW-0482">Metalloprotease</keyword>
<comment type="cofactor">
    <cofactor evidence="1">
        <name>Zn(2+)</name>
        <dbReference type="ChEBI" id="CHEBI:29105"/>
    </cofactor>
</comment>
<feature type="transmembrane region" description="Helical" evidence="8">
    <location>
        <begin position="29"/>
        <end position="49"/>
    </location>
</feature>
<evidence type="ECO:0000259" key="9">
    <source>
        <dbReference type="Pfam" id="PF01431"/>
    </source>
</evidence>
<dbReference type="Gene3D" id="1.10.1380.10">
    <property type="entry name" value="Neutral endopeptidase , domain2"/>
    <property type="match status" value="1"/>
</dbReference>
<dbReference type="CDD" id="cd08662">
    <property type="entry name" value="M13"/>
    <property type="match status" value="1"/>
</dbReference>
<dbReference type="InterPro" id="IPR024079">
    <property type="entry name" value="MetalloPept_cat_dom_sf"/>
</dbReference>
<sequence>MESSERTRLQHNGNEEAGCMLHTKLEGRLIIALFIITIVTLGLCIGFIATSKSKVRNESNVCFSPDCISTAADLLSSMDFEKQPCKDFYSFVCGNWVKNNYLVGEITTQFTKINNIISEKIKDILDSSNTNESDHATKTKQFYDACMDMKTRNKNGMKVLVDDLKSFGGWPLIDPEWKAGDFNWSDVLIELHQRGYPTNMFFDISVSVDIKNTSTTVILIDQPKFVLHDRRYYLLSNDTSVRRVKKFILEAASILNPNLDRETAAEELEQSFAIEKKLAELSSKKVTLREPDGIYNIKTLQEIEKFTPMIPWRSLFEAFLPPDTILHDEQRIMITNPSYLKALNKILVGLKEKKKKRDLANYMLYTAVLFAAEHLQDDLYFLYESKLHRSQAITLWKVCYRTTVQFFHLSLTASYARKYIDANGKAMVEKMFQDIKSSLLDNIKKSQWLDKETREKAILKVEKSRSAIAFPDEILDDEKLNHFYSSVKVGENHFTNVKSVFSFKQKERMKELNTLHSRFSWSAMDNFLTANAYYEPSENAIIIPIGILQGIFFSPERPNYLNYGSLGTIVGHEYTHAFDNSGGLYDEDGNFKVWWTNQSWKSFQEREQCYIDQYNKYYEDQVESYVNGNLTLGENIADNGGVAAVYEVGLFCLSHEFK</sequence>
<dbReference type="Pfam" id="PF01431">
    <property type="entry name" value="Peptidase_M13"/>
    <property type="match status" value="1"/>
</dbReference>
<keyword evidence="8" id="KW-0812">Transmembrane</keyword>
<organism evidence="11 12">
    <name type="scientific">Oedothorax gibbosus</name>
    <dbReference type="NCBI Taxonomy" id="931172"/>
    <lineage>
        <taxon>Eukaryota</taxon>
        <taxon>Metazoa</taxon>
        <taxon>Ecdysozoa</taxon>
        <taxon>Arthropoda</taxon>
        <taxon>Chelicerata</taxon>
        <taxon>Arachnida</taxon>
        <taxon>Araneae</taxon>
        <taxon>Araneomorphae</taxon>
        <taxon>Entelegynae</taxon>
        <taxon>Araneoidea</taxon>
        <taxon>Linyphiidae</taxon>
        <taxon>Erigoninae</taxon>
        <taxon>Oedothorax</taxon>
    </lineage>
</organism>
<evidence type="ECO:0000256" key="8">
    <source>
        <dbReference type="SAM" id="Phobius"/>
    </source>
</evidence>
<dbReference type="GO" id="GO:0005886">
    <property type="term" value="C:plasma membrane"/>
    <property type="evidence" value="ECO:0007669"/>
    <property type="project" value="TreeGrafter"/>
</dbReference>
<keyword evidence="5" id="KW-0378">Hydrolase</keyword>
<dbReference type="AlphaFoldDB" id="A0AAV6U747"/>
<name>A0AAV6U747_9ARAC</name>
<evidence type="ECO:0000256" key="1">
    <source>
        <dbReference type="ARBA" id="ARBA00001947"/>
    </source>
</evidence>
<keyword evidence="12" id="KW-1185">Reference proteome</keyword>
<dbReference type="Gene3D" id="3.40.390.10">
    <property type="entry name" value="Collagenase (Catalytic Domain)"/>
    <property type="match status" value="1"/>
</dbReference>
<dbReference type="Proteomes" id="UP000827092">
    <property type="component" value="Unassembled WGS sequence"/>
</dbReference>
<evidence type="ECO:0000256" key="4">
    <source>
        <dbReference type="ARBA" id="ARBA00022723"/>
    </source>
</evidence>
<keyword evidence="8" id="KW-0472">Membrane</keyword>
<dbReference type="GO" id="GO:0016485">
    <property type="term" value="P:protein processing"/>
    <property type="evidence" value="ECO:0007669"/>
    <property type="project" value="TreeGrafter"/>
</dbReference>
<keyword evidence="8" id="KW-1133">Transmembrane helix</keyword>
<reference evidence="11 12" key="1">
    <citation type="journal article" date="2022" name="Nat. Ecol. Evol.">
        <title>A masculinizing supergene underlies an exaggerated male reproductive morph in a spider.</title>
        <authorList>
            <person name="Hendrickx F."/>
            <person name="De Corte Z."/>
            <person name="Sonet G."/>
            <person name="Van Belleghem S.M."/>
            <person name="Kostlbacher S."/>
            <person name="Vangestel C."/>
        </authorList>
    </citation>
    <scope>NUCLEOTIDE SEQUENCE [LARGE SCALE GENOMIC DNA]</scope>
    <source>
        <strain evidence="11">W744_W776</strain>
    </source>
</reference>
<dbReference type="PANTHER" id="PTHR11733">
    <property type="entry name" value="ZINC METALLOPROTEASE FAMILY M13 NEPRILYSIN-RELATED"/>
    <property type="match status" value="1"/>
</dbReference>
<dbReference type="InterPro" id="IPR042089">
    <property type="entry name" value="Peptidase_M13_dom_2"/>
</dbReference>
<dbReference type="PRINTS" id="PR00786">
    <property type="entry name" value="NEPRILYSIN"/>
</dbReference>
<comment type="similarity">
    <text evidence="2">Belongs to the peptidase M13 family.</text>
</comment>
<feature type="domain" description="Peptidase M13 C-terminal" evidence="9">
    <location>
        <begin position="531"/>
        <end position="647"/>
    </location>
</feature>
<dbReference type="InterPro" id="IPR018497">
    <property type="entry name" value="Peptidase_M13_C"/>
</dbReference>
<dbReference type="SUPFAM" id="SSF55486">
    <property type="entry name" value="Metalloproteases ('zincins'), catalytic domain"/>
    <property type="match status" value="1"/>
</dbReference>